<evidence type="ECO:0000256" key="3">
    <source>
        <dbReference type="ARBA" id="ARBA00022679"/>
    </source>
</evidence>
<dbReference type="Gene3D" id="2.60.40.10">
    <property type="entry name" value="Immunoglobulins"/>
    <property type="match status" value="1"/>
</dbReference>
<dbReference type="Gene3D" id="3.20.20.80">
    <property type="entry name" value="Glycosidases"/>
    <property type="match status" value="2"/>
</dbReference>
<dbReference type="PANTHER" id="PTHR47786:SF2">
    <property type="entry name" value="GLYCOSYL HYDROLASE FAMILY 13 CATALYTIC DOMAIN-CONTAINING PROTEIN"/>
    <property type="match status" value="1"/>
</dbReference>
<feature type="binding site" evidence="6">
    <location>
        <position position="719"/>
    </location>
    <ligand>
        <name>alpha-maltose 1-phosphate</name>
        <dbReference type="ChEBI" id="CHEBI:63576"/>
    </ligand>
</feature>
<feature type="domain" description="Glycosyl hydrolase family 13 catalytic" evidence="8">
    <location>
        <begin position="671"/>
        <end position="1016"/>
    </location>
</feature>
<dbReference type="InterPro" id="IPR013780">
    <property type="entry name" value="Glyco_hydro_b"/>
</dbReference>
<feature type="active site" description="Proton donor" evidence="6">
    <location>
        <position position="880"/>
    </location>
</feature>
<dbReference type="AlphaFoldDB" id="A0A2W7IW75"/>
<evidence type="ECO:0000256" key="7">
    <source>
        <dbReference type="SAM" id="MobiDB-lite"/>
    </source>
</evidence>
<dbReference type="Pfam" id="PF11896">
    <property type="entry name" value="GlgE_dom_N_S"/>
    <property type="match status" value="1"/>
</dbReference>
<reference evidence="9 10" key="1">
    <citation type="submission" date="2018-06" db="EMBL/GenBank/DDBJ databases">
        <title>Genomic Encyclopedia of Archaeal and Bacterial Type Strains, Phase II (KMG-II): from individual species to whole genera.</title>
        <authorList>
            <person name="Goeker M."/>
        </authorList>
    </citation>
    <scope>NUCLEOTIDE SEQUENCE [LARGE SCALE GENOMIC DNA]</scope>
    <source>
        <strain evidence="9 10">DSM 24525</strain>
    </source>
</reference>
<comment type="function">
    <text evidence="6">Maltosyltransferase that uses maltose 1-phosphate (M1P) as the sugar donor to elongate linear or branched alpha-(1-&gt;4)-glucans. Is involved in a branched alpha-glucan biosynthetic pathway from trehalose, together with TreS, Mak and GlgB.</text>
</comment>
<dbReference type="InterPro" id="IPR006047">
    <property type="entry name" value="GH13_cat_dom"/>
</dbReference>
<feature type="site" description="Transition state stabilizer" evidence="6">
    <location>
        <position position="938"/>
    </location>
</feature>
<dbReference type="Gene3D" id="2.60.40.1180">
    <property type="entry name" value="Golgi alpha-mannosidase II"/>
    <property type="match status" value="1"/>
</dbReference>
<evidence type="ECO:0000259" key="8">
    <source>
        <dbReference type="SMART" id="SM00642"/>
    </source>
</evidence>
<dbReference type="GO" id="GO:0016758">
    <property type="term" value="F:hexosyltransferase activity"/>
    <property type="evidence" value="ECO:0007669"/>
    <property type="project" value="UniProtKB-UniRule"/>
</dbReference>
<dbReference type="Proteomes" id="UP000249688">
    <property type="component" value="Unassembled WGS sequence"/>
</dbReference>
<keyword evidence="4 6" id="KW-0119">Carbohydrate metabolism</keyword>
<name>A0A2W7IW75_9PROT</name>
<evidence type="ECO:0000256" key="5">
    <source>
        <dbReference type="ARBA" id="ARBA00048735"/>
    </source>
</evidence>
<organism evidence="9 10">
    <name type="scientific">Humitalea rosea</name>
    <dbReference type="NCBI Taxonomy" id="990373"/>
    <lineage>
        <taxon>Bacteria</taxon>
        <taxon>Pseudomonadati</taxon>
        <taxon>Pseudomonadota</taxon>
        <taxon>Alphaproteobacteria</taxon>
        <taxon>Acetobacterales</taxon>
        <taxon>Roseomonadaceae</taxon>
        <taxon>Humitalea</taxon>
    </lineage>
</organism>
<dbReference type="RefSeq" id="WP_111396657.1">
    <property type="nucleotide sequence ID" value="NZ_QKYU01000002.1"/>
</dbReference>
<evidence type="ECO:0000313" key="9">
    <source>
        <dbReference type="EMBL" id="PZW50517.1"/>
    </source>
</evidence>
<keyword evidence="2 6" id="KW-0328">Glycosyltransferase</keyword>
<comment type="similarity">
    <text evidence="6">Belongs to the glycosyl hydrolase 13 family. GlgE subfamily.</text>
</comment>
<feature type="binding site" evidence="6">
    <location>
        <begin position="991"/>
        <end position="992"/>
    </location>
    <ligand>
        <name>alpha-maltose 1-phosphate</name>
        <dbReference type="ChEBI" id="CHEBI:63576"/>
    </ligand>
</feature>
<comment type="subunit">
    <text evidence="1 6">Homodimer.</text>
</comment>
<dbReference type="Gene3D" id="1.20.58.80">
    <property type="entry name" value="Phosphotransferase system, lactose/cellobiose-type IIA subunit"/>
    <property type="match status" value="1"/>
</dbReference>
<feature type="binding site" evidence="6">
    <location>
        <position position="779"/>
    </location>
    <ligand>
        <name>alpha-maltose 1-phosphate</name>
        <dbReference type="ChEBI" id="CHEBI:63576"/>
    </ligand>
</feature>
<gene>
    <name evidence="6" type="primary">glgE</name>
    <name evidence="9" type="ORF">C8P66_102205</name>
</gene>
<evidence type="ECO:0000256" key="1">
    <source>
        <dbReference type="ARBA" id="ARBA00011738"/>
    </source>
</evidence>
<evidence type="ECO:0000256" key="2">
    <source>
        <dbReference type="ARBA" id="ARBA00022676"/>
    </source>
</evidence>
<dbReference type="PANTHER" id="PTHR47786">
    <property type="entry name" value="ALPHA-1,4-GLUCAN:MALTOSE-1-PHOSPHATE MALTOSYLTRANSFERASE"/>
    <property type="match status" value="1"/>
</dbReference>
<evidence type="ECO:0000256" key="6">
    <source>
        <dbReference type="HAMAP-Rule" id="MF_02124"/>
    </source>
</evidence>
<sequence length="1124" mass="122539">MSGARKARPTGPQKTALVAPAVAASRPAGIAIYYASPLLLGSGEAAAAHLKRIAGLGFDTLLIAPPFRPGMSGNLFDVADYAQAHPLLGEGGAEAYLTALSRLAAAQGMALFVDLVTDHVAADSPMLHAWPELFRHSPAEDGMPPDPRRAMPRGDAVAAGFETQGAREQAVALFGGLLARWAAAGVSGIRALAPQHVPVPVWQGVIAAARAACPTFTAIAWTPGLAPAEVDALAGAGFDRSVASTPWWDGRAPWLGREYEDRRVTLPAMGLVEDPSGPRLGAGLHAPDIATRGRVLRRALALAATTGAGLMMPMGAEHGARRPMDFTADRPADWHWPDDPGAVQLEQPVAAITALLRGCEALTAPGQMLPLSGPGAPVLAFARALGGDLRVAEAAALVVANASADAAATFLPDRMLGAFDGRFPELRQIFPVGSEDLLVPGRPLALAAGEVRVYSGRAAATPQLEAAPLTEALARAQPRIAIERVAPAVDDGRFAVKRLAGEAVEVSADLFADGHEKLAAVVAWQVPGKAIWYEAPMTRGENDRWSGHLPLQMRGVHRFVIEAWRDLFATWRDEVEKKHAAGIPVTLELREGVALVEHAASRAEAADAERFSTMLRRLQAGGDGDRLHDLLSEEALLLMARCAERTQAVRTEQLYPVMADRRAAAFASWYEMFPRSASDDASRHGTFDDVVRHLPRVRGMGFDVLYFTPIHPIGLSNRKGRNNTLTPGPNDPGSPYAIGTPEGGHDALHPELGGVDAFRRLIEAARLQGLEIALDFAIQCSPDHPWLADHPGWFAWRPDGSLRYAENPPKKYEDIVNVEFYAPDAVPGLWLALRDVILHWAGEGVRTFRVDNPHTKPLPFWEWMIAEVQMQYPDAIFLSEAFTRPKMMKRLAKLGFTQSYTYFTWRNNKAELTEYLTELTQTEAADFYRPHFFVNTPDINPVFLQRSGRAGHLIRAALAATLSGLWGVYSGFELCEATPMPGKEDYLDSEKYEIRAWDWNRPGNIIAEVTTLNRVRRENPALQTHLGLGFLNCWNDNILAYRKMTPDRSNLIVAAVSMDPFNAQEASFEVPLWELGLPDDAEVLVEDLMDGRSWRWRGKVQHLRLDPGYRPFALWRITPPGSHA</sequence>
<comment type="catalytic activity">
    <reaction evidence="5 6">
        <text>alpha-maltose 1-phosphate + [(1-&gt;4)-alpha-D-glucosyl](n) = [(1-&gt;4)-alpha-D-glucosyl](n+2) + phosphate</text>
        <dbReference type="Rhea" id="RHEA:42692"/>
        <dbReference type="Rhea" id="RHEA-COMP:9584"/>
        <dbReference type="Rhea" id="RHEA-COMP:10183"/>
        <dbReference type="ChEBI" id="CHEBI:15444"/>
        <dbReference type="ChEBI" id="CHEBI:43474"/>
        <dbReference type="ChEBI" id="CHEBI:63576"/>
        <dbReference type="EC" id="2.4.99.16"/>
    </reaction>
</comment>
<feature type="binding site" evidence="6">
    <location>
        <position position="814"/>
    </location>
    <ligand>
        <name>alpha-maltose 1-phosphate</name>
        <dbReference type="ChEBI" id="CHEBI:63576"/>
    </ligand>
</feature>
<evidence type="ECO:0000256" key="4">
    <source>
        <dbReference type="ARBA" id="ARBA00023277"/>
    </source>
</evidence>
<dbReference type="InterPro" id="IPR017853">
    <property type="entry name" value="GH"/>
</dbReference>
<feature type="region of interest" description="Disordered" evidence="7">
    <location>
        <begin position="717"/>
        <end position="745"/>
    </location>
</feature>
<dbReference type="InterPro" id="IPR013783">
    <property type="entry name" value="Ig-like_fold"/>
</dbReference>
<accession>A0A2W7IW75</accession>
<dbReference type="InterPro" id="IPR021828">
    <property type="entry name" value="GlgE_dom_N/S"/>
</dbReference>
<proteinExistence type="inferred from homology"/>
<keyword evidence="10" id="KW-1185">Reference proteome</keyword>
<evidence type="ECO:0000313" key="10">
    <source>
        <dbReference type="Proteomes" id="UP000249688"/>
    </source>
</evidence>
<dbReference type="GO" id="GO:0004553">
    <property type="term" value="F:hydrolase activity, hydrolyzing O-glycosyl compounds"/>
    <property type="evidence" value="ECO:0007669"/>
    <property type="project" value="InterPro"/>
</dbReference>
<feature type="binding site" evidence="6">
    <location>
        <position position="852"/>
    </location>
    <ligand>
        <name>alpha-maltose 1-phosphate</name>
        <dbReference type="ChEBI" id="CHEBI:63576"/>
    </ligand>
</feature>
<protein>
    <recommendedName>
        <fullName evidence="6">Alpha-1,4-glucan:maltose-1-phosphate maltosyltransferase</fullName>
        <shortName evidence="6">GMPMT</shortName>
        <ecNumber evidence="6">2.4.99.16</ecNumber>
    </recommendedName>
    <alternativeName>
        <fullName evidence="6">(1-&gt;4)-alpha-D-glucan:maltose-1-phosphate alpha-D-maltosyltransferase</fullName>
    </alternativeName>
</protein>
<dbReference type="Pfam" id="PF21702">
    <property type="entry name" value="GLGE_C"/>
    <property type="match status" value="1"/>
</dbReference>
<dbReference type="EC" id="2.4.99.16" evidence="6"/>
<dbReference type="InterPro" id="IPR026585">
    <property type="entry name" value="GlgE"/>
</dbReference>
<keyword evidence="3 6" id="KW-0808">Transferase</keyword>
<feature type="active site" description="Nucleophile" evidence="6">
    <location>
        <position position="851"/>
    </location>
</feature>
<dbReference type="InterPro" id="IPR049171">
    <property type="entry name" value="GLGE_C"/>
</dbReference>
<comment type="caution">
    <text evidence="9">The sequence shown here is derived from an EMBL/GenBank/DDBJ whole genome shotgun (WGS) entry which is preliminary data.</text>
</comment>
<dbReference type="EMBL" id="QKYU01000002">
    <property type="protein sequence ID" value="PZW50517.1"/>
    <property type="molecule type" value="Genomic_DNA"/>
</dbReference>
<dbReference type="CDD" id="cd11344">
    <property type="entry name" value="AmyAc_GlgE_like"/>
    <property type="match status" value="1"/>
</dbReference>
<dbReference type="SUPFAM" id="SSF51445">
    <property type="entry name" value="(Trans)glycosidases"/>
    <property type="match status" value="2"/>
</dbReference>
<dbReference type="SMART" id="SM00642">
    <property type="entry name" value="Aamy"/>
    <property type="match status" value="1"/>
</dbReference>
<dbReference type="GO" id="GO:0030979">
    <property type="term" value="P:alpha-glucan biosynthetic process"/>
    <property type="evidence" value="ECO:0007669"/>
    <property type="project" value="UniProtKB-UniRule"/>
</dbReference>
<dbReference type="OrthoDB" id="9805159at2"/>
<dbReference type="HAMAP" id="MF_02124">
    <property type="entry name" value="GlgE"/>
    <property type="match status" value="1"/>
</dbReference>